<dbReference type="PROSITE" id="PS01192">
    <property type="entry name" value="HMG_COA_REDUCTASE_3"/>
    <property type="match status" value="1"/>
</dbReference>
<dbReference type="GO" id="GO:0015936">
    <property type="term" value="P:coenzyme A metabolic process"/>
    <property type="evidence" value="ECO:0007669"/>
    <property type="project" value="InterPro"/>
</dbReference>
<dbReference type="GO" id="GO:0140643">
    <property type="term" value="F:hydroxymethylglutaryl-CoA reductase (NADH) activity"/>
    <property type="evidence" value="ECO:0007669"/>
    <property type="project" value="UniProtKB-EC"/>
</dbReference>
<keyword evidence="2 3" id="KW-0560">Oxidoreductase</keyword>
<dbReference type="PROSITE" id="PS50065">
    <property type="entry name" value="HMG_COA_REDUCTASE_4"/>
    <property type="match status" value="1"/>
</dbReference>
<reference evidence="4 5" key="1">
    <citation type="journal article" date="2015" name="Genome Announc.">
        <title>Expanding the biotechnology potential of lactobacilli through comparative genomics of 213 strains and associated genera.</title>
        <authorList>
            <person name="Sun Z."/>
            <person name="Harris H.M."/>
            <person name="McCann A."/>
            <person name="Guo C."/>
            <person name="Argimon S."/>
            <person name="Zhang W."/>
            <person name="Yang X."/>
            <person name="Jeffery I.B."/>
            <person name="Cooney J.C."/>
            <person name="Kagawa T.F."/>
            <person name="Liu W."/>
            <person name="Song Y."/>
            <person name="Salvetti E."/>
            <person name="Wrobel A."/>
            <person name="Rasinkangas P."/>
            <person name="Parkhill J."/>
            <person name="Rea M.C."/>
            <person name="O'Sullivan O."/>
            <person name="Ritari J."/>
            <person name="Douillard F.P."/>
            <person name="Paul Ross R."/>
            <person name="Yang R."/>
            <person name="Briner A.E."/>
            <person name="Felis G.E."/>
            <person name="de Vos W.M."/>
            <person name="Barrangou R."/>
            <person name="Klaenhammer T.R."/>
            <person name="Caufield P.W."/>
            <person name="Cui Y."/>
            <person name="Zhang H."/>
            <person name="O'Toole P.W."/>
        </authorList>
    </citation>
    <scope>NUCLEOTIDE SEQUENCE [LARGE SCALE GENOMIC DNA]</scope>
    <source>
        <strain evidence="4 5">DSM 22408</strain>
    </source>
</reference>
<dbReference type="Gene3D" id="3.90.770.10">
    <property type="entry name" value="3-hydroxy-3-methylglutaryl-coenzyme A Reductase, Chain A, domain 2"/>
    <property type="match status" value="2"/>
</dbReference>
<organism evidence="4 5">
    <name type="scientific">Ligilactobacillus ceti DSM 22408</name>
    <dbReference type="NCBI Taxonomy" id="1122146"/>
    <lineage>
        <taxon>Bacteria</taxon>
        <taxon>Bacillati</taxon>
        <taxon>Bacillota</taxon>
        <taxon>Bacilli</taxon>
        <taxon>Lactobacillales</taxon>
        <taxon>Lactobacillaceae</taxon>
        <taxon>Ligilactobacillus</taxon>
    </lineage>
</organism>
<dbReference type="InterPro" id="IPR023076">
    <property type="entry name" value="HMG_CoA_Rdtase_CS"/>
</dbReference>
<dbReference type="InterPro" id="IPR023074">
    <property type="entry name" value="HMG_CoA_Rdtase_cat_sf"/>
</dbReference>
<dbReference type="SUPFAM" id="SSF55035">
    <property type="entry name" value="NAD-binding domain of HMG-CoA reductase"/>
    <property type="match status" value="1"/>
</dbReference>
<name>A0A0R2KJ72_9LACO</name>
<dbReference type="InterPro" id="IPR004553">
    <property type="entry name" value="HMG_CoA_Rdtase_bac-typ"/>
</dbReference>
<proteinExistence type="inferred from homology"/>
<comment type="caution">
    <text evidence="4">The sequence shown here is derived from an EMBL/GenBank/DDBJ whole genome shotgun (WGS) entry which is preliminary data.</text>
</comment>
<sequence>MKKMQGFEKYYQKDWDERLAILKTATELTADELEILKTAELKPEIRETLIENQITGYTLPEGLALNYVVNDKEYLVPMVTEEPSVIAASSYGAKIVKQAGGFQTIQQPRLMLGQIIFEDVRDAVRLKTTLKAYETEIITLANQAHPSIVKRGGGARWIRIRTLSQDMLSLDLAVDVQEAMGANMLNTMLEAVAQFLKTELKINVLMSILSNYATECLVTAQCEIPVELLQTDAVPGELVAQKIVQANRVAQLDPYRATTHNKGIMNGIDAAVIASGNDWRAIESGAHAYASRHGQYRGLTKWDLKDNKLSGSLTLPMPLGFVGGAISVLPLAKINQKLLQIENANELAQVVVSVGLAQNLAALKALVTDGIQKGHMQLQLKTLAHRAGATAQETPYVVAQLSANQKRDFQSAQDILTKLRKGDL</sequence>
<dbReference type="PANTHER" id="PTHR10572">
    <property type="entry name" value="3-HYDROXY-3-METHYLGLUTARYL-COENZYME A REDUCTASE"/>
    <property type="match status" value="1"/>
</dbReference>
<dbReference type="CDD" id="cd00644">
    <property type="entry name" value="HMG-CoA_reductase_classII"/>
    <property type="match status" value="1"/>
</dbReference>
<evidence type="ECO:0000256" key="3">
    <source>
        <dbReference type="RuleBase" id="RU361219"/>
    </source>
</evidence>
<dbReference type="STRING" id="1122146.IV53_GL000111"/>
<comment type="pathway">
    <text evidence="3">Metabolic intermediate metabolism; (R)-mevalonate degradation; (S)-3-hydroxy-3-methylglutaryl-CoA from (R)-mevalonate: step 1/1.</text>
</comment>
<dbReference type="NCBIfam" id="TIGR00532">
    <property type="entry name" value="HMG_CoA_R_NAD"/>
    <property type="match status" value="1"/>
</dbReference>
<dbReference type="GO" id="GO:0004420">
    <property type="term" value="F:hydroxymethylglutaryl-CoA reductase (NADPH) activity"/>
    <property type="evidence" value="ECO:0007669"/>
    <property type="project" value="InterPro"/>
</dbReference>
<evidence type="ECO:0000256" key="1">
    <source>
        <dbReference type="ARBA" id="ARBA00007661"/>
    </source>
</evidence>
<evidence type="ECO:0000313" key="5">
    <source>
        <dbReference type="Proteomes" id="UP000051500"/>
    </source>
</evidence>
<dbReference type="InterPro" id="IPR002202">
    <property type="entry name" value="HMG_CoA_Rdtase"/>
</dbReference>
<dbReference type="Proteomes" id="UP000051500">
    <property type="component" value="Unassembled WGS sequence"/>
</dbReference>
<dbReference type="Pfam" id="PF00368">
    <property type="entry name" value="HMG-CoA_red"/>
    <property type="match status" value="1"/>
</dbReference>
<accession>A0A0R2KJ72</accession>
<comment type="similarity">
    <text evidence="1 3">Belongs to the HMG-CoA reductase family.</text>
</comment>
<dbReference type="SUPFAM" id="SSF56542">
    <property type="entry name" value="Substrate-binding domain of HMG-CoA reductase"/>
    <property type="match status" value="1"/>
</dbReference>
<dbReference type="InterPro" id="IPR009023">
    <property type="entry name" value="HMG_CoA_Rdtase_NAD(P)-bd_sf"/>
</dbReference>
<dbReference type="Gene3D" id="1.10.8.660">
    <property type="match status" value="1"/>
</dbReference>
<comment type="catalytic activity">
    <reaction evidence="3">
        <text>(R)-mevalonate + 2 NAD(+) + CoA = (3S)-3-hydroxy-3-methylglutaryl-CoA + 2 NADH + 2 H(+)</text>
        <dbReference type="Rhea" id="RHEA:14833"/>
        <dbReference type="ChEBI" id="CHEBI:15378"/>
        <dbReference type="ChEBI" id="CHEBI:36464"/>
        <dbReference type="ChEBI" id="CHEBI:43074"/>
        <dbReference type="ChEBI" id="CHEBI:57287"/>
        <dbReference type="ChEBI" id="CHEBI:57540"/>
        <dbReference type="ChEBI" id="CHEBI:57945"/>
        <dbReference type="EC" id="1.1.1.88"/>
    </reaction>
</comment>
<dbReference type="eggNOG" id="COG1257">
    <property type="taxonomic scope" value="Bacteria"/>
</dbReference>
<evidence type="ECO:0000256" key="2">
    <source>
        <dbReference type="ARBA" id="ARBA00023002"/>
    </source>
</evidence>
<dbReference type="EMBL" id="JQBZ01000016">
    <property type="protein sequence ID" value="KRN89393.1"/>
    <property type="molecule type" value="Genomic_DNA"/>
</dbReference>
<dbReference type="PANTHER" id="PTHR10572:SF24">
    <property type="entry name" value="3-HYDROXY-3-METHYLGLUTARYL-COENZYME A REDUCTASE"/>
    <property type="match status" value="1"/>
</dbReference>
<dbReference type="InterPro" id="IPR009029">
    <property type="entry name" value="HMG_CoA_Rdtase_sub-bd_dom_sf"/>
</dbReference>
<dbReference type="AlphaFoldDB" id="A0A0R2KJ72"/>
<dbReference type="EC" id="1.1.1.88" evidence="3"/>
<dbReference type="PATRIC" id="fig|1122146.4.peg.113"/>
<keyword evidence="3" id="KW-0520">NAD</keyword>
<gene>
    <name evidence="4" type="ORF">IV53_GL000111</name>
</gene>
<keyword evidence="5" id="KW-1185">Reference proteome</keyword>
<evidence type="ECO:0000313" key="4">
    <source>
        <dbReference type="EMBL" id="KRN89393.1"/>
    </source>
</evidence>
<dbReference type="UniPathway" id="UPA00257">
    <property type="reaction ID" value="UER00367"/>
</dbReference>
<protein>
    <recommendedName>
        <fullName evidence="3">3-hydroxy-3-methylglutaryl coenzyme A reductase</fullName>
        <shortName evidence="3">HMG-CoA reductase</shortName>
        <ecNumber evidence="3">1.1.1.88</ecNumber>
    </recommendedName>
</protein>